<proteinExistence type="predicted"/>
<dbReference type="Gene3D" id="3.10.310.50">
    <property type="match status" value="1"/>
</dbReference>
<dbReference type="EMBL" id="QGDI01000001">
    <property type="protein sequence ID" value="PWJ15314.1"/>
    <property type="molecule type" value="Genomic_DNA"/>
</dbReference>
<protein>
    <submittedName>
        <fullName evidence="3">TLP18.3/Psb32/MOLO-1 phosphatase superfamily protein</fullName>
    </submittedName>
</protein>
<evidence type="ECO:0000259" key="2">
    <source>
        <dbReference type="Pfam" id="PF04536"/>
    </source>
</evidence>
<feature type="chain" id="PRO_5038347755" evidence="1">
    <location>
        <begin position="26"/>
        <end position="298"/>
    </location>
</feature>
<reference evidence="3 4" key="1">
    <citation type="submission" date="2018-05" db="EMBL/GenBank/DDBJ databases">
        <title>The Hungate 1000. A catalogue of reference genomes from the rumen microbiome.</title>
        <authorList>
            <person name="Kelly W."/>
        </authorList>
    </citation>
    <scope>NUCLEOTIDE SEQUENCE [LARGE SCALE GENOMIC DNA]</scope>
    <source>
        <strain evidence="3 4">SAb67</strain>
    </source>
</reference>
<dbReference type="Pfam" id="PF04536">
    <property type="entry name" value="TPM_phosphatase"/>
    <property type="match status" value="1"/>
</dbReference>
<name>A0A315Y787_RUMFL</name>
<organism evidence="3 4">
    <name type="scientific">Ruminococcus flavefaciens</name>
    <dbReference type="NCBI Taxonomy" id="1265"/>
    <lineage>
        <taxon>Bacteria</taxon>
        <taxon>Bacillati</taxon>
        <taxon>Bacillota</taxon>
        <taxon>Clostridia</taxon>
        <taxon>Eubacteriales</taxon>
        <taxon>Oscillospiraceae</taxon>
        <taxon>Ruminococcus</taxon>
    </lineage>
</organism>
<dbReference type="AlphaFoldDB" id="A0A315Y787"/>
<gene>
    <name evidence="3" type="ORF">IE37_00208</name>
</gene>
<dbReference type="InterPro" id="IPR007621">
    <property type="entry name" value="TPM_dom"/>
</dbReference>
<sequence length="298" mass="32623">MIFLKKFISFTIAVLSLGLFLCGCASKNGSDDGSKTEATSQPFTERQVDTAEGTFIFDNAGLLSADDLKACNDYAGWLYSYKLINTAVVTTNDLGGKSPSDFALEQYNKIYEGKGSGLLVVINNDTNEDSIWRTGSCLSDISQTSEDNAVYWATKEIVGGSYRRGIMRLLQLGELCTDHVVDNTQVFSYDVMTSLDKALASCKSDITLLASRNGSSISNEDVLKSYYKRKYKNGEGIMLMADTNTKTMIAYSEEKTSAKFNQALIEANKLTAKNDYFGAVNKIVESLDGKTASVEKTE</sequence>
<comment type="caution">
    <text evidence="3">The sequence shown here is derived from an EMBL/GenBank/DDBJ whole genome shotgun (WGS) entry which is preliminary data.</text>
</comment>
<accession>A0A315Y787</accession>
<evidence type="ECO:0000313" key="3">
    <source>
        <dbReference type="EMBL" id="PWJ15314.1"/>
    </source>
</evidence>
<feature type="domain" description="TPM" evidence="2">
    <location>
        <begin position="56"/>
        <end position="136"/>
    </location>
</feature>
<dbReference type="PROSITE" id="PS51257">
    <property type="entry name" value="PROKAR_LIPOPROTEIN"/>
    <property type="match status" value="1"/>
</dbReference>
<keyword evidence="1" id="KW-0732">Signal</keyword>
<feature type="signal peptide" evidence="1">
    <location>
        <begin position="1"/>
        <end position="25"/>
    </location>
</feature>
<evidence type="ECO:0000256" key="1">
    <source>
        <dbReference type="SAM" id="SignalP"/>
    </source>
</evidence>
<dbReference type="OrthoDB" id="1818359at2"/>
<dbReference type="Proteomes" id="UP000245720">
    <property type="component" value="Unassembled WGS sequence"/>
</dbReference>
<evidence type="ECO:0000313" key="4">
    <source>
        <dbReference type="Proteomes" id="UP000245720"/>
    </source>
</evidence>